<protein>
    <recommendedName>
        <fullName evidence="2">Peptide deformylase</fullName>
        <shortName evidence="2">PDF</shortName>
        <ecNumber evidence="2">3.5.1.88</ecNumber>
    </recommendedName>
    <alternativeName>
        <fullName evidence="2">Polypeptide deformylase</fullName>
    </alternativeName>
</protein>
<dbReference type="NCBIfam" id="NF001159">
    <property type="entry name" value="PRK00150.1-3"/>
    <property type="match status" value="1"/>
</dbReference>
<dbReference type="CDD" id="cd00487">
    <property type="entry name" value="Pep_deformylase"/>
    <property type="match status" value="1"/>
</dbReference>
<evidence type="ECO:0000256" key="1">
    <source>
        <dbReference type="ARBA" id="ARBA00010759"/>
    </source>
</evidence>
<dbReference type="SUPFAM" id="SSF56420">
    <property type="entry name" value="Peptide deformylase"/>
    <property type="match status" value="1"/>
</dbReference>
<dbReference type="PANTHER" id="PTHR10458:SF22">
    <property type="entry name" value="PEPTIDE DEFORMYLASE"/>
    <property type="match status" value="1"/>
</dbReference>
<dbReference type="PIRSF" id="PIRSF004749">
    <property type="entry name" value="Pep_def"/>
    <property type="match status" value="1"/>
</dbReference>
<keyword evidence="2" id="KW-0648">Protein biosynthesis</keyword>
<dbReference type="AlphaFoldDB" id="A0AAQ3QW76"/>
<dbReference type="GO" id="GO:0006412">
    <property type="term" value="P:translation"/>
    <property type="evidence" value="ECO:0007669"/>
    <property type="project" value="UniProtKB-UniRule"/>
</dbReference>
<dbReference type="Proteomes" id="UP001304300">
    <property type="component" value="Chromosome"/>
</dbReference>
<sequence>MRVTQFGEPVLKQAGKKVEVFDEALKKLSEDMFETMYAEEGIGLAAQQIDKAIQMFVIDLCVREKDIDFSYTLDGRTPPLELIMPMVMINPEIETSGEELPYEEGCLSFPGIRGNVIRPSVVRVKYQDITGQSHDLECDGIFARVILHENDHIEGTLFIERMHPDVLRPLESKLKKLKRKTRDFLKRRGG</sequence>
<dbReference type="EC" id="3.5.1.88" evidence="2"/>
<evidence type="ECO:0000313" key="3">
    <source>
        <dbReference type="EMBL" id="WOO41625.1"/>
    </source>
</evidence>
<dbReference type="InterPro" id="IPR023635">
    <property type="entry name" value="Peptide_deformylase"/>
</dbReference>
<organism evidence="3 4">
    <name type="scientific">Rubellicoccus peritrichatus</name>
    <dbReference type="NCBI Taxonomy" id="3080537"/>
    <lineage>
        <taxon>Bacteria</taxon>
        <taxon>Pseudomonadati</taxon>
        <taxon>Verrucomicrobiota</taxon>
        <taxon>Opitutia</taxon>
        <taxon>Puniceicoccales</taxon>
        <taxon>Cerasicoccaceae</taxon>
        <taxon>Rubellicoccus</taxon>
    </lineage>
</organism>
<dbReference type="HAMAP" id="MF_00163">
    <property type="entry name" value="Pep_deformylase"/>
    <property type="match status" value="1"/>
</dbReference>
<feature type="active site" evidence="2">
    <location>
        <position position="149"/>
    </location>
</feature>
<name>A0AAQ3QW76_9BACT</name>
<keyword evidence="2" id="KW-0479">Metal-binding</keyword>
<keyword evidence="2 3" id="KW-0378">Hydrolase</keyword>
<comment type="cofactor">
    <cofactor evidence="2">
        <name>Fe(2+)</name>
        <dbReference type="ChEBI" id="CHEBI:29033"/>
    </cofactor>
    <text evidence="2">Binds 1 Fe(2+) ion.</text>
</comment>
<reference evidence="3 4" key="1">
    <citation type="submission" date="2023-10" db="EMBL/GenBank/DDBJ databases">
        <title>Rubellicoccus peritrichatus gen. nov., sp. nov., isolated from an algae of coral reef tank.</title>
        <authorList>
            <person name="Luo J."/>
        </authorList>
    </citation>
    <scope>NUCLEOTIDE SEQUENCE [LARGE SCALE GENOMIC DNA]</scope>
    <source>
        <strain evidence="3 4">CR14</strain>
    </source>
</reference>
<dbReference type="GO" id="GO:0042586">
    <property type="term" value="F:peptide deformylase activity"/>
    <property type="evidence" value="ECO:0007669"/>
    <property type="project" value="UniProtKB-UniRule"/>
</dbReference>
<comment type="catalytic activity">
    <reaction evidence="2">
        <text>N-terminal N-formyl-L-methionyl-[peptide] + H2O = N-terminal L-methionyl-[peptide] + formate</text>
        <dbReference type="Rhea" id="RHEA:24420"/>
        <dbReference type="Rhea" id="RHEA-COMP:10639"/>
        <dbReference type="Rhea" id="RHEA-COMP:10640"/>
        <dbReference type="ChEBI" id="CHEBI:15377"/>
        <dbReference type="ChEBI" id="CHEBI:15740"/>
        <dbReference type="ChEBI" id="CHEBI:49298"/>
        <dbReference type="ChEBI" id="CHEBI:64731"/>
        <dbReference type="EC" id="3.5.1.88"/>
    </reaction>
</comment>
<comment type="similarity">
    <text evidence="1 2">Belongs to the polypeptide deformylase family.</text>
</comment>
<feature type="binding site" evidence="2">
    <location>
        <position position="152"/>
    </location>
    <ligand>
        <name>Fe cation</name>
        <dbReference type="ChEBI" id="CHEBI:24875"/>
    </ligand>
</feature>
<accession>A0AAQ3QW76</accession>
<dbReference type="InterPro" id="IPR036821">
    <property type="entry name" value="Peptide_deformylase_sf"/>
</dbReference>
<dbReference type="Pfam" id="PF01327">
    <property type="entry name" value="Pep_deformylase"/>
    <property type="match status" value="1"/>
</dbReference>
<keyword evidence="4" id="KW-1185">Reference proteome</keyword>
<dbReference type="PANTHER" id="PTHR10458">
    <property type="entry name" value="PEPTIDE DEFORMYLASE"/>
    <property type="match status" value="1"/>
</dbReference>
<comment type="function">
    <text evidence="2">Removes the formyl group from the N-terminal Met of newly synthesized proteins. Requires at least a dipeptide for an efficient rate of reaction. N-terminal L-methionine is a prerequisite for activity but the enzyme has broad specificity at other positions.</text>
</comment>
<dbReference type="EMBL" id="CP136920">
    <property type="protein sequence ID" value="WOO41625.1"/>
    <property type="molecule type" value="Genomic_DNA"/>
</dbReference>
<feature type="binding site" evidence="2">
    <location>
        <position position="148"/>
    </location>
    <ligand>
        <name>Fe cation</name>
        <dbReference type="ChEBI" id="CHEBI:24875"/>
    </ligand>
</feature>
<gene>
    <name evidence="2" type="primary">def</name>
    <name evidence="3" type="ORF">RZN69_00895</name>
</gene>
<evidence type="ECO:0000256" key="2">
    <source>
        <dbReference type="HAMAP-Rule" id="MF_00163"/>
    </source>
</evidence>
<keyword evidence="2" id="KW-0408">Iron</keyword>
<dbReference type="RefSeq" id="WP_317834109.1">
    <property type="nucleotide sequence ID" value="NZ_CP136920.1"/>
</dbReference>
<evidence type="ECO:0000313" key="4">
    <source>
        <dbReference type="Proteomes" id="UP001304300"/>
    </source>
</evidence>
<proteinExistence type="inferred from homology"/>
<feature type="binding site" evidence="2">
    <location>
        <position position="106"/>
    </location>
    <ligand>
        <name>Fe cation</name>
        <dbReference type="ChEBI" id="CHEBI:24875"/>
    </ligand>
</feature>
<dbReference type="GO" id="GO:0046872">
    <property type="term" value="F:metal ion binding"/>
    <property type="evidence" value="ECO:0007669"/>
    <property type="project" value="UniProtKB-KW"/>
</dbReference>
<dbReference type="KEGG" id="puo:RZN69_00895"/>
<dbReference type="Gene3D" id="3.90.45.10">
    <property type="entry name" value="Peptide deformylase"/>
    <property type="match status" value="1"/>
</dbReference>
<dbReference type="PRINTS" id="PR01576">
    <property type="entry name" value="PDEFORMYLASE"/>
</dbReference>